<dbReference type="HOGENOM" id="CLU_2105311_0_0_9"/>
<dbReference type="Proteomes" id="UP000004465">
    <property type="component" value="Unassembled WGS sequence"/>
</dbReference>
<evidence type="ECO:0000313" key="2">
    <source>
        <dbReference type="Proteomes" id="UP000004465"/>
    </source>
</evidence>
<organism evidence="1 2">
    <name type="scientific">Facklamia hominis CCUG 36813</name>
    <dbReference type="NCBI Taxonomy" id="883111"/>
    <lineage>
        <taxon>Bacteria</taxon>
        <taxon>Bacillati</taxon>
        <taxon>Bacillota</taxon>
        <taxon>Bacilli</taxon>
        <taxon>Lactobacillales</taxon>
        <taxon>Aerococcaceae</taxon>
        <taxon>Facklamia</taxon>
    </lineage>
</organism>
<dbReference type="OrthoDB" id="6174209at2"/>
<dbReference type="STRING" id="883111.HMPREF9706_00632"/>
<name>K1LQP8_9LACT</name>
<accession>K1LQP8</accession>
<proteinExistence type="predicted"/>
<keyword evidence="2" id="KW-1185">Reference proteome</keyword>
<dbReference type="EMBL" id="AGZD01000007">
    <property type="protein sequence ID" value="EKB54442.1"/>
    <property type="molecule type" value="Genomic_DNA"/>
</dbReference>
<protein>
    <recommendedName>
        <fullName evidence="3">HEPN domain-containing protein</fullName>
    </recommendedName>
</protein>
<reference evidence="1 2" key="1">
    <citation type="submission" date="2012-07" db="EMBL/GenBank/DDBJ databases">
        <title>The Genome Sequence of Facklamia hominis CCUG 36813.</title>
        <authorList>
            <consortium name="The Broad Institute Genome Sequencing Platform"/>
            <person name="Earl A."/>
            <person name="Ward D."/>
            <person name="Feldgarden M."/>
            <person name="Gevers D."/>
            <person name="Huys G."/>
            <person name="Walker B."/>
            <person name="Young S.K."/>
            <person name="Zeng Q."/>
            <person name="Gargeya S."/>
            <person name="Fitzgerald M."/>
            <person name="Haas B."/>
            <person name="Abouelleil A."/>
            <person name="Alvarado L."/>
            <person name="Arachchi H.M."/>
            <person name="Berlin A.M."/>
            <person name="Chapman S.B."/>
            <person name="Goldberg J."/>
            <person name="Griggs A."/>
            <person name="Gujja S."/>
            <person name="Hansen M."/>
            <person name="Howarth C."/>
            <person name="Imamovic A."/>
            <person name="Larimer J."/>
            <person name="McCowen C."/>
            <person name="Montmayeur A."/>
            <person name="Murphy C."/>
            <person name="Neiman D."/>
            <person name="Pearson M."/>
            <person name="Priest M."/>
            <person name="Roberts A."/>
            <person name="Saif S."/>
            <person name="Shea T."/>
            <person name="Sisk P."/>
            <person name="Sykes S."/>
            <person name="Wortman J."/>
            <person name="Nusbaum C."/>
            <person name="Birren B."/>
        </authorList>
    </citation>
    <scope>NUCLEOTIDE SEQUENCE [LARGE SCALE GENOMIC DNA]</scope>
    <source>
        <strain evidence="1 2">CCUG 36813</strain>
    </source>
</reference>
<evidence type="ECO:0000313" key="1">
    <source>
        <dbReference type="EMBL" id="EKB54442.1"/>
    </source>
</evidence>
<dbReference type="RefSeq" id="WP_006907951.1">
    <property type="nucleotide sequence ID" value="NZ_JH932292.1"/>
</dbReference>
<comment type="caution">
    <text evidence="1">The sequence shown here is derived from an EMBL/GenBank/DDBJ whole genome shotgun (WGS) entry which is preliminary data.</text>
</comment>
<dbReference type="PATRIC" id="fig|883111.3.peg.637"/>
<sequence length="115" mass="13307">MPFDWNQYGNLAIQLSNDENLDETKIRTAISRFYYAAFHMSKAAFNVGNPSGDGGSHEKVWEAIKRSQQIGCHKVADHGYRLKKLRRQADYVDVKMDNEDLNEARYEYDSLINCL</sequence>
<gene>
    <name evidence="1" type="ORF">HMPREF9706_00632</name>
</gene>
<dbReference type="Gene3D" id="1.20.120.330">
    <property type="entry name" value="Nucleotidyltransferases domain 2"/>
    <property type="match status" value="1"/>
</dbReference>
<dbReference type="AlphaFoldDB" id="K1LQP8"/>
<evidence type="ECO:0008006" key="3">
    <source>
        <dbReference type="Google" id="ProtNLM"/>
    </source>
</evidence>